<dbReference type="InterPro" id="IPR003593">
    <property type="entry name" value="AAA+_ATPase"/>
</dbReference>
<organism evidence="2 3">
    <name type="scientific">Sulfobacillus thermosulfidooxidans</name>
    <dbReference type="NCBI Taxonomy" id="28034"/>
    <lineage>
        <taxon>Bacteria</taxon>
        <taxon>Bacillati</taxon>
        <taxon>Bacillota</taxon>
        <taxon>Clostridia</taxon>
        <taxon>Eubacteriales</taxon>
        <taxon>Clostridiales Family XVII. Incertae Sedis</taxon>
        <taxon>Sulfobacillus</taxon>
    </lineage>
</organism>
<gene>
    <name evidence="2" type="ORF">C7B47_14080</name>
</gene>
<dbReference type="Gene3D" id="3.40.50.300">
    <property type="entry name" value="P-loop containing nucleotide triphosphate hydrolases"/>
    <property type="match status" value="1"/>
</dbReference>
<sequence length="299" mass="32536">MSVNPFTKAVKPQHFLRLALTGPSGSGKTFTALRLAHGLGTKIAVVDTEHGSAALYAPQFAFDVLTLETFAPQDYLAALDAAAAHGYEVLILDSLSHAWAGKGGILDMQAAAASADHWGNDRLAWRAVAPEHSRLMDAILRAPLHVIATMRSRVEYVVESDERGKTVIRKVGLKPIQQDSVDFEFDVVGDLDQTHTLTITKTHCPVLSRAVFAEPGEDLAQILRSWLEEGVEPRVGETEIKQLGGWLKAHPMSIPELMAIINSTLQTSYANPRQMTRAQWAQVMTVLEGWPGEAPAVSS</sequence>
<evidence type="ECO:0000259" key="1">
    <source>
        <dbReference type="SMART" id="SM00382"/>
    </source>
</evidence>
<dbReference type="CDD" id="cd02019">
    <property type="entry name" value="NK"/>
    <property type="match status" value="1"/>
</dbReference>
<comment type="caution">
    <text evidence="2">The sequence shown here is derived from an EMBL/GenBank/DDBJ whole genome shotgun (WGS) entry which is preliminary data.</text>
</comment>
<protein>
    <submittedName>
        <fullName evidence="2">AAA family ATPase</fullName>
    </submittedName>
</protein>
<dbReference type="SMART" id="SM00382">
    <property type="entry name" value="AAA"/>
    <property type="match status" value="1"/>
</dbReference>
<reference evidence="2 3" key="1">
    <citation type="journal article" date="2014" name="BMC Genomics">
        <title>Comparison of environmental and isolate Sulfobacillus genomes reveals diverse carbon, sulfur, nitrogen, and hydrogen metabolisms.</title>
        <authorList>
            <person name="Justice N.B."/>
            <person name="Norman A."/>
            <person name="Brown C.T."/>
            <person name="Singh A."/>
            <person name="Thomas B.C."/>
            <person name="Banfield J.F."/>
        </authorList>
    </citation>
    <scope>NUCLEOTIDE SEQUENCE [LARGE SCALE GENOMIC DNA]</scope>
    <source>
        <strain evidence="2">AMDSBA5</strain>
    </source>
</reference>
<dbReference type="Pfam" id="PF13479">
    <property type="entry name" value="AAA_24"/>
    <property type="match status" value="1"/>
</dbReference>
<accession>A0A2T2WR63</accession>
<feature type="domain" description="AAA+ ATPase" evidence="1">
    <location>
        <begin position="14"/>
        <end position="182"/>
    </location>
</feature>
<dbReference type="SUPFAM" id="SSF52540">
    <property type="entry name" value="P-loop containing nucleoside triphosphate hydrolases"/>
    <property type="match status" value="1"/>
</dbReference>
<name>A0A2T2WR63_SULTH</name>
<dbReference type="InterPro" id="IPR027417">
    <property type="entry name" value="P-loop_NTPase"/>
</dbReference>
<dbReference type="Proteomes" id="UP000242705">
    <property type="component" value="Unassembled WGS sequence"/>
</dbReference>
<proteinExistence type="predicted"/>
<dbReference type="EMBL" id="PXYX01000044">
    <property type="protein sequence ID" value="PSR24735.1"/>
    <property type="molecule type" value="Genomic_DNA"/>
</dbReference>
<evidence type="ECO:0000313" key="3">
    <source>
        <dbReference type="Proteomes" id="UP000242705"/>
    </source>
</evidence>
<evidence type="ECO:0000313" key="2">
    <source>
        <dbReference type="EMBL" id="PSR24735.1"/>
    </source>
</evidence>
<dbReference type="AlphaFoldDB" id="A0A2T2WR63"/>